<dbReference type="Pfam" id="PF12697">
    <property type="entry name" value="Abhydrolase_6"/>
    <property type="match status" value="1"/>
</dbReference>
<evidence type="ECO:0000259" key="7">
    <source>
        <dbReference type="Pfam" id="PF12697"/>
    </source>
</evidence>
<keyword evidence="8" id="KW-0378">Hydrolase</keyword>
<dbReference type="InterPro" id="IPR000073">
    <property type="entry name" value="AB_hydrolase_1"/>
</dbReference>
<keyword evidence="6" id="KW-0472">Membrane</keyword>
<dbReference type="GO" id="GO:0005739">
    <property type="term" value="C:mitochondrion"/>
    <property type="evidence" value="ECO:0007669"/>
    <property type="project" value="UniProtKB-SubCell"/>
</dbReference>
<dbReference type="InterPro" id="IPR029058">
    <property type="entry name" value="AB_hydrolase_fold"/>
</dbReference>
<organism evidence="8 9">
    <name type="scientific">Chaetomium strumarium</name>
    <dbReference type="NCBI Taxonomy" id="1170767"/>
    <lineage>
        <taxon>Eukaryota</taxon>
        <taxon>Fungi</taxon>
        <taxon>Dikarya</taxon>
        <taxon>Ascomycota</taxon>
        <taxon>Pezizomycotina</taxon>
        <taxon>Sordariomycetes</taxon>
        <taxon>Sordariomycetidae</taxon>
        <taxon>Sordariales</taxon>
        <taxon>Chaetomiaceae</taxon>
        <taxon>Chaetomium</taxon>
    </lineage>
</organism>
<dbReference type="PANTHER" id="PTHR48182:SF2">
    <property type="entry name" value="PROTEIN SERAC1"/>
    <property type="match status" value="1"/>
</dbReference>
<evidence type="ECO:0000313" key="9">
    <source>
        <dbReference type="Proteomes" id="UP001273166"/>
    </source>
</evidence>
<reference evidence="8" key="1">
    <citation type="journal article" date="2023" name="Mol. Phylogenet. Evol.">
        <title>Genome-scale phylogeny and comparative genomics of the fungal order Sordariales.</title>
        <authorList>
            <person name="Hensen N."/>
            <person name="Bonometti L."/>
            <person name="Westerberg I."/>
            <person name="Brannstrom I.O."/>
            <person name="Guillou S."/>
            <person name="Cros-Aarteil S."/>
            <person name="Calhoun S."/>
            <person name="Haridas S."/>
            <person name="Kuo A."/>
            <person name="Mondo S."/>
            <person name="Pangilinan J."/>
            <person name="Riley R."/>
            <person name="LaButti K."/>
            <person name="Andreopoulos B."/>
            <person name="Lipzen A."/>
            <person name="Chen C."/>
            <person name="Yan M."/>
            <person name="Daum C."/>
            <person name="Ng V."/>
            <person name="Clum A."/>
            <person name="Steindorff A."/>
            <person name="Ohm R.A."/>
            <person name="Martin F."/>
            <person name="Silar P."/>
            <person name="Natvig D.O."/>
            <person name="Lalanne C."/>
            <person name="Gautier V."/>
            <person name="Ament-Velasquez S.L."/>
            <person name="Kruys A."/>
            <person name="Hutchinson M.I."/>
            <person name="Powell A.J."/>
            <person name="Barry K."/>
            <person name="Miller A.N."/>
            <person name="Grigoriev I.V."/>
            <person name="Debuchy R."/>
            <person name="Gladieux P."/>
            <person name="Hiltunen Thoren M."/>
            <person name="Johannesson H."/>
        </authorList>
    </citation>
    <scope>NUCLEOTIDE SEQUENCE</scope>
    <source>
        <strain evidence="8">CBS 333.67</strain>
    </source>
</reference>
<dbReference type="SUPFAM" id="SSF53474">
    <property type="entry name" value="alpha/beta-Hydrolases"/>
    <property type="match status" value="1"/>
</dbReference>
<dbReference type="EMBL" id="JAUDZG010000004">
    <property type="protein sequence ID" value="KAK3305668.1"/>
    <property type="molecule type" value="Genomic_DNA"/>
</dbReference>
<dbReference type="GO" id="GO:0016020">
    <property type="term" value="C:membrane"/>
    <property type="evidence" value="ECO:0007669"/>
    <property type="project" value="UniProtKB-SubCell"/>
</dbReference>
<evidence type="ECO:0000256" key="3">
    <source>
        <dbReference type="ARBA" id="ARBA00004370"/>
    </source>
</evidence>
<evidence type="ECO:0000256" key="2">
    <source>
        <dbReference type="ARBA" id="ARBA00004240"/>
    </source>
</evidence>
<keyword evidence="5" id="KW-0496">Mitochondrion</keyword>
<dbReference type="AlphaFoldDB" id="A0AAJ0GT51"/>
<evidence type="ECO:0000256" key="6">
    <source>
        <dbReference type="ARBA" id="ARBA00023136"/>
    </source>
</evidence>
<keyword evidence="9" id="KW-1185">Reference proteome</keyword>
<dbReference type="Gene3D" id="3.40.50.1820">
    <property type="entry name" value="alpha/beta hydrolase"/>
    <property type="match status" value="1"/>
</dbReference>
<dbReference type="GeneID" id="87888168"/>
<dbReference type="InterPro" id="IPR052374">
    <property type="entry name" value="SERAC1"/>
</dbReference>
<name>A0AAJ0GT51_9PEZI</name>
<sequence length="334" mass="36763">MFVGKLLPIRQARHNTSRMANTGLVLVAPGTDPKVDIVFVHGLRADMEKTWTRDTVLWPAQLLPKEFPEARIFLFGYDSTIFNLQPGKLAKTEVRSNADDLCSKLAAERSKEPEAGNRPIVIVAHSLGGLVAAQLFNNGEQSSEDTNARAIVKNIRGLIFLGTPFRGSVPAGPAEYARRILKLLGVETQEHTLKLLGVNSEMINELARTFSNLLNKRRMSKNAEDRISASFFYETLTTRVTGTLKYIQVVENDSAQLPGCGDAIPIRADHHDICKFTSEKDEGYGLIVAEIRKSLAPPDLDDEGAGGRGTWVYNYGKAVNVGKIQIDSQTNTIN</sequence>
<dbReference type="PANTHER" id="PTHR48182">
    <property type="entry name" value="PROTEIN SERAC1"/>
    <property type="match status" value="1"/>
</dbReference>
<feature type="domain" description="AB hydrolase-1" evidence="7">
    <location>
        <begin position="37"/>
        <end position="182"/>
    </location>
</feature>
<dbReference type="RefSeq" id="XP_062721448.1">
    <property type="nucleotide sequence ID" value="XM_062869339.1"/>
</dbReference>
<proteinExistence type="predicted"/>
<dbReference type="Proteomes" id="UP001273166">
    <property type="component" value="Unassembled WGS sequence"/>
</dbReference>
<gene>
    <name evidence="8" type="ORF">B0T15DRAFT_533034</name>
</gene>
<evidence type="ECO:0000313" key="8">
    <source>
        <dbReference type="EMBL" id="KAK3305668.1"/>
    </source>
</evidence>
<protein>
    <submittedName>
        <fullName evidence="8">Alpha/Beta hydrolase protein</fullName>
    </submittedName>
</protein>
<evidence type="ECO:0000256" key="5">
    <source>
        <dbReference type="ARBA" id="ARBA00023128"/>
    </source>
</evidence>
<dbReference type="GO" id="GO:0016787">
    <property type="term" value="F:hydrolase activity"/>
    <property type="evidence" value="ECO:0007669"/>
    <property type="project" value="UniProtKB-KW"/>
</dbReference>
<accession>A0AAJ0GT51</accession>
<evidence type="ECO:0000256" key="1">
    <source>
        <dbReference type="ARBA" id="ARBA00004173"/>
    </source>
</evidence>
<evidence type="ECO:0000256" key="4">
    <source>
        <dbReference type="ARBA" id="ARBA00022824"/>
    </source>
</evidence>
<comment type="subcellular location">
    <subcellularLocation>
        <location evidence="2">Endoplasmic reticulum</location>
    </subcellularLocation>
    <subcellularLocation>
        <location evidence="3">Membrane</location>
    </subcellularLocation>
    <subcellularLocation>
        <location evidence="1">Mitochondrion</location>
    </subcellularLocation>
</comment>
<reference evidence="8" key="2">
    <citation type="submission" date="2023-06" db="EMBL/GenBank/DDBJ databases">
        <authorList>
            <consortium name="Lawrence Berkeley National Laboratory"/>
            <person name="Mondo S.J."/>
            <person name="Hensen N."/>
            <person name="Bonometti L."/>
            <person name="Westerberg I."/>
            <person name="Brannstrom I.O."/>
            <person name="Guillou S."/>
            <person name="Cros-Aarteil S."/>
            <person name="Calhoun S."/>
            <person name="Haridas S."/>
            <person name="Kuo A."/>
            <person name="Pangilinan J."/>
            <person name="Riley R."/>
            <person name="Labutti K."/>
            <person name="Andreopoulos B."/>
            <person name="Lipzen A."/>
            <person name="Chen C."/>
            <person name="Yanf M."/>
            <person name="Daum C."/>
            <person name="Ng V."/>
            <person name="Clum A."/>
            <person name="Steindorff A."/>
            <person name="Ohm R."/>
            <person name="Martin F."/>
            <person name="Silar P."/>
            <person name="Natvig D."/>
            <person name="Lalanne C."/>
            <person name="Gautier V."/>
            <person name="Ament-Velasquez S.L."/>
            <person name="Kruys A."/>
            <person name="Hutchinson M.I."/>
            <person name="Powell A.J."/>
            <person name="Barry K."/>
            <person name="Miller A.N."/>
            <person name="Grigoriev I.V."/>
            <person name="Debuchy R."/>
            <person name="Gladieux P."/>
            <person name="Thoren M.H."/>
            <person name="Johannesson H."/>
        </authorList>
    </citation>
    <scope>NUCLEOTIDE SEQUENCE</scope>
    <source>
        <strain evidence="8">CBS 333.67</strain>
    </source>
</reference>
<dbReference type="GO" id="GO:0005783">
    <property type="term" value="C:endoplasmic reticulum"/>
    <property type="evidence" value="ECO:0007669"/>
    <property type="project" value="UniProtKB-SubCell"/>
</dbReference>
<comment type="caution">
    <text evidence="8">The sequence shown here is derived from an EMBL/GenBank/DDBJ whole genome shotgun (WGS) entry which is preliminary data.</text>
</comment>
<keyword evidence="4" id="KW-0256">Endoplasmic reticulum</keyword>